<dbReference type="Gene3D" id="3.40.630.30">
    <property type="match status" value="1"/>
</dbReference>
<dbReference type="SUPFAM" id="SSF55729">
    <property type="entry name" value="Acyl-CoA N-acyltransferases (Nat)"/>
    <property type="match status" value="2"/>
</dbReference>
<dbReference type="PANTHER" id="PTHR41373">
    <property type="entry name" value="DUF2156 DOMAIN-CONTAINING PROTEIN"/>
    <property type="match status" value="1"/>
</dbReference>
<organism evidence="2 3">
    <name type="scientific">Candidatus Desulfovibrio trichonymphae</name>
    <dbReference type="NCBI Taxonomy" id="1725232"/>
    <lineage>
        <taxon>Bacteria</taxon>
        <taxon>Pseudomonadati</taxon>
        <taxon>Thermodesulfobacteriota</taxon>
        <taxon>Desulfovibrionia</taxon>
        <taxon>Desulfovibrionales</taxon>
        <taxon>Desulfovibrionaceae</taxon>
        <taxon>Desulfovibrio</taxon>
    </lineage>
</organism>
<dbReference type="Pfam" id="PF09924">
    <property type="entry name" value="LPG_synthase_C"/>
    <property type="match status" value="1"/>
</dbReference>
<dbReference type="InterPro" id="IPR016181">
    <property type="entry name" value="Acyl_CoA_acyltransferase"/>
</dbReference>
<evidence type="ECO:0000313" key="2">
    <source>
        <dbReference type="EMBL" id="BAV91641.1"/>
    </source>
</evidence>
<reference evidence="2 3" key="1">
    <citation type="journal article" date="2017" name="ISME J.">
        <title>Genome of 'Ca. Desulfovibrio trichonymphae', an H2-oxidizing bacterium in a tripartite symbiotic system within a protist cell in the termite gut.</title>
        <authorList>
            <person name="Kuwahara H."/>
            <person name="Yuki M."/>
            <person name="Izawa K."/>
            <person name="Ohkuma M."/>
            <person name="Hongoh Y."/>
        </authorList>
    </citation>
    <scope>NUCLEOTIDE SEQUENCE [LARGE SCALE GENOMIC DNA]</scope>
    <source>
        <strain evidence="2 3">Rs-N31</strain>
    </source>
</reference>
<gene>
    <name evidence="2" type="ORF">RSDT_0129</name>
</gene>
<keyword evidence="3" id="KW-1185">Reference proteome</keyword>
<dbReference type="PANTHER" id="PTHR41373:SF1">
    <property type="entry name" value="PHOSPHATIDYLGLYCEROL LYSYLTRANSFERASE C-TERMINAL DOMAIN-CONTAINING PROTEIN"/>
    <property type="match status" value="1"/>
</dbReference>
<dbReference type="InterPro" id="IPR016732">
    <property type="entry name" value="UCP018688"/>
</dbReference>
<dbReference type="KEGG" id="dtr:RSDT_0129"/>
<dbReference type="EMBL" id="AP017368">
    <property type="protein sequence ID" value="BAV91641.1"/>
    <property type="molecule type" value="Genomic_DNA"/>
</dbReference>
<proteinExistence type="predicted"/>
<dbReference type="Proteomes" id="UP000242645">
    <property type="component" value="Chromosome"/>
</dbReference>
<feature type="domain" description="Phosphatidylglycerol lysyltransferase C-terminal" evidence="1">
    <location>
        <begin position="24"/>
        <end position="293"/>
    </location>
</feature>
<name>A0A1J1DP78_9BACT</name>
<protein>
    <recommendedName>
        <fullName evidence="1">Phosphatidylglycerol lysyltransferase C-terminal domain-containing protein</fullName>
    </recommendedName>
</protein>
<accession>A0A1J1DP78</accession>
<dbReference type="PIRSF" id="PIRSF018688">
    <property type="entry name" value="UCP018688"/>
    <property type="match status" value="1"/>
</dbReference>
<dbReference type="AlphaFoldDB" id="A0A1J1DP78"/>
<dbReference type="InterPro" id="IPR024320">
    <property type="entry name" value="LPG_synthase_C"/>
</dbReference>
<evidence type="ECO:0000313" key="3">
    <source>
        <dbReference type="Proteomes" id="UP000242645"/>
    </source>
</evidence>
<evidence type="ECO:0000259" key="1">
    <source>
        <dbReference type="Pfam" id="PF09924"/>
    </source>
</evidence>
<sequence length="298" mass="35020">MSQDNFTPVSLDRREQYYAVWQRTPRRSLDYTLANLWGWQQYYGLEWRFDGNLCWLRQTLPLPVCWAPVGDWNAVDWQALSAKDTKNGDHVFVRVPEELAQLWKGALPGRVEVTEDRGQWEYLYKQEELALLPGNRFHKKRNHYNRYIKAYGEPNCHDMDDAMIEDVLAVQDDWCKWHECCDSPSLRAENEAINRVLMHWNLFQGLVGVSLYVHGKMVAFSVGEQLDEQTLGVHYEKGLNGFHGVYQTMNCLFVRREGAGRAYVNRAQDMDEKGLRQAKMTYLPADFLRKYKVRLRSV</sequence>
<dbReference type="OrthoDB" id="9765580at2"/>
<dbReference type="RefSeq" id="WP_096399187.1">
    <property type="nucleotide sequence ID" value="NZ_AP017368.1"/>
</dbReference>